<name>A0A0A9G077_ARUDO</name>
<proteinExistence type="predicted"/>
<protein>
    <submittedName>
        <fullName evidence="2">Uncharacterized protein</fullName>
    </submittedName>
</protein>
<evidence type="ECO:0000313" key="2">
    <source>
        <dbReference type="EMBL" id="JAE14013.1"/>
    </source>
</evidence>
<reference evidence="2" key="1">
    <citation type="submission" date="2014-09" db="EMBL/GenBank/DDBJ databases">
        <authorList>
            <person name="Magalhaes I.L.F."/>
            <person name="Oliveira U."/>
            <person name="Santos F.R."/>
            <person name="Vidigal T.H.D.A."/>
            <person name="Brescovit A.D."/>
            <person name="Santos A.J."/>
        </authorList>
    </citation>
    <scope>NUCLEOTIDE SEQUENCE</scope>
    <source>
        <tissue evidence="2">Shoot tissue taken approximately 20 cm above the soil surface</tissue>
    </source>
</reference>
<reference evidence="2" key="2">
    <citation type="journal article" date="2015" name="Data Brief">
        <title>Shoot transcriptome of the giant reed, Arundo donax.</title>
        <authorList>
            <person name="Barrero R.A."/>
            <person name="Guerrero F.D."/>
            <person name="Moolhuijzen P."/>
            <person name="Goolsby J.A."/>
            <person name="Tidwell J."/>
            <person name="Bellgard S.E."/>
            <person name="Bellgard M.I."/>
        </authorList>
    </citation>
    <scope>NUCLEOTIDE SEQUENCE</scope>
    <source>
        <tissue evidence="2">Shoot tissue taken approximately 20 cm above the soil surface</tissue>
    </source>
</reference>
<sequence length="58" mass="6244">MLDSFASEQYLCIIGPSNGSASLIDSPSLEPMNEKTSGKQRNFTPEAAASLVRREQVA</sequence>
<accession>A0A0A9G077</accession>
<dbReference type="EMBL" id="GBRH01183883">
    <property type="protein sequence ID" value="JAE14013.1"/>
    <property type="molecule type" value="Transcribed_RNA"/>
</dbReference>
<dbReference type="AlphaFoldDB" id="A0A0A9G077"/>
<evidence type="ECO:0000256" key="1">
    <source>
        <dbReference type="SAM" id="MobiDB-lite"/>
    </source>
</evidence>
<feature type="region of interest" description="Disordered" evidence="1">
    <location>
        <begin position="16"/>
        <end position="58"/>
    </location>
</feature>
<organism evidence="2">
    <name type="scientific">Arundo donax</name>
    <name type="common">Giant reed</name>
    <name type="synonym">Donax arundinaceus</name>
    <dbReference type="NCBI Taxonomy" id="35708"/>
    <lineage>
        <taxon>Eukaryota</taxon>
        <taxon>Viridiplantae</taxon>
        <taxon>Streptophyta</taxon>
        <taxon>Embryophyta</taxon>
        <taxon>Tracheophyta</taxon>
        <taxon>Spermatophyta</taxon>
        <taxon>Magnoliopsida</taxon>
        <taxon>Liliopsida</taxon>
        <taxon>Poales</taxon>
        <taxon>Poaceae</taxon>
        <taxon>PACMAD clade</taxon>
        <taxon>Arundinoideae</taxon>
        <taxon>Arundineae</taxon>
        <taxon>Arundo</taxon>
    </lineage>
</organism>